<protein>
    <submittedName>
        <fullName evidence="1">Uncharacterized protein</fullName>
    </submittedName>
</protein>
<organism evidence="1 2">
    <name type="scientific">Erwinia phage vB_EamM_Asesino</name>
    <dbReference type="NCBI Taxonomy" id="1883370"/>
    <lineage>
        <taxon>Viruses</taxon>
        <taxon>Duplodnaviria</taxon>
        <taxon>Heunggongvirae</taxon>
        <taxon>Uroviricota</taxon>
        <taxon>Caudoviricetes</taxon>
        <taxon>Chimalliviridae</taxon>
        <taxon>Erskinevirus</taxon>
        <taxon>Erskinevirus asesino</taxon>
    </lineage>
</organism>
<dbReference type="RefSeq" id="YP_009290800.1">
    <property type="nucleotide sequence ID" value="NC_031107.2"/>
</dbReference>
<sequence>MKNDLHLAFKTTQNFPLQISIYDSVKYHLLDEVRLISQLPGEWPKVRGREIANPKSYTVEATYELAGHTVQHIHITAGEQDVWGRLVDGKYFLSDAVLNQVVDLEMFLIPFAESDLKPMARREWSWDYMGSMPGWYTQVTKDTEQYTGVEEYYPIVGFEKHGITNMLDLLAYSYKFIWNPEAKQFEAIFDEHEITKRIRKPWMQYLVQAKFGESPSTEADLNKLVAFLLTKVDLTDEEKTVVSAFRARTVTLDDLQRVNARQAILNQILDAYNSPFVLKTGVDIKDDPLFKLTFE</sequence>
<evidence type="ECO:0000313" key="1">
    <source>
        <dbReference type="EMBL" id="ANZ48195.1"/>
    </source>
</evidence>
<reference evidence="1" key="1">
    <citation type="submission" date="2016-06" db="EMBL/GenBank/DDBJ databases">
        <authorList>
            <person name="Berg J.A."/>
            <person name="Hyde J.R."/>
            <person name="Breakwell D.P."/>
            <person name="Hope S."/>
            <person name="Grose J.H."/>
        </authorList>
    </citation>
    <scope>NUCLEOTIDE SEQUENCE [LARGE SCALE GENOMIC DNA]</scope>
</reference>
<dbReference type="GeneID" id="29057132"/>
<proteinExistence type="predicted"/>
<dbReference type="OrthoDB" id="7962at10239"/>
<name>A0A1B2IAE6_9CAUD</name>
<accession>A0A1B2IAE6</accession>
<dbReference type="KEGG" id="vg:29057132"/>
<dbReference type="EMBL" id="KX397364">
    <property type="protein sequence ID" value="ANZ48195.1"/>
    <property type="molecule type" value="Genomic_DNA"/>
</dbReference>
<dbReference type="Proteomes" id="UP000202181">
    <property type="component" value="Segment"/>
</dbReference>
<keyword evidence="2" id="KW-1185">Reference proteome</keyword>
<gene>
    <name evidence="1" type="ORF">ASESINO_182</name>
</gene>
<evidence type="ECO:0000313" key="2">
    <source>
        <dbReference type="Proteomes" id="UP000202181"/>
    </source>
</evidence>